<evidence type="ECO:0000256" key="13">
    <source>
        <dbReference type="ARBA" id="ARBA00023134"/>
    </source>
</evidence>
<evidence type="ECO:0000256" key="16">
    <source>
        <dbReference type="ARBA" id="ARBA00023775"/>
    </source>
</evidence>
<keyword evidence="2" id="KW-0813">Transport</keyword>
<evidence type="ECO:0000256" key="7">
    <source>
        <dbReference type="ARBA" id="ARBA00022741"/>
    </source>
</evidence>
<protein>
    <recommendedName>
        <fullName evidence="19">AIG1-type G domain-containing protein</fullName>
    </recommendedName>
</protein>
<keyword evidence="5" id="KW-0812">Transmembrane</keyword>
<accession>A0AAV6WG62</accession>
<feature type="compositionally biased region" description="Polar residues" evidence="17">
    <location>
        <begin position="153"/>
        <end position="183"/>
    </location>
</feature>
<evidence type="ECO:0000256" key="11">
    <source>
        <dbReference type="ARBA" id="ARBA00022927"/>
    </source>
</evidence>
<evidence type="ECO:0000256" key="1">
    <source>
        <dbReference type="ARBA" id="ARBA00001946"/>
    </source>
</evidence>
<feature type="compositionally biased region" description="Basic and acidic residues" evidence="17">
    <location>
        <begin position="582"/>
        <end position="592"/>
    </location>
</feature>
<keyword evidence="9" id="KW-1002">Plastid outer membrane</keyword>
<dbReference type="PANTHER" id="PTHR10903">
    <property type="entry name" value="GTPASE, IMAP FAMILY MEMBER-RELATED"/>
    <property type="match status" value="1"/>
</dbReference>
<evidence type="ECO:0000256" key="9">
    <source>
        <dbReference type="ARBA" id="ARBA00022805"/>
    </source>
</evidence>
<evidence type="ECO:0000259" key="19">
    <source>
        <dbReference type="PROSITE" id="PS51720"/>
    </source>
</evidence>
<dbReference type="GO" id="GO:0005525">
    <property type="term" value="F:GTP binding"/>
    <property type="evidence" value="ECO:0007669"/>
    <property type="project" value="UniProtKB-KW"/>
</dbReference>
<dbReference type="InterPro" id="IPR024283">
    <property type="entry name" value="TOC159_MAD"/>
</dbReference>
<keyword evidence="8" id="KW-0378">Hydrolase</keyword>
<keyword evidence="6" id="KW-0479">Metal-binding</keyword>
<evidence type="ECO:0000256" key="2">
    <source>
        <dbReference type="ARBA" id="ARBA00022448"/>
    </source>
</evidence>
<dbReference type="EMBL" id="WHWC01000016">
    <property type="protein sequence ID" value="KAG8367462.1"/>
    <property type="molecule type" value="Genomic_DNA"/>
</dbReference>
<feature type="region of interest" description="Disordered" evidence="17">
    <location>
        <begin position="521"/>
        <end position="541"/>
    </location>
</feature>
<dbReference type="InterPro" id="IPR006703">
    <property type="entry name" value="G_AIG1"/>
</dbReference>
<keyword evidence="18" id="KW-0732">Signal</keyword>
<evidence type="ECO:0000313" key="21">
    <source>
        <dbReference type="Proteomes" id="UP000826271"/>
    </source>
</evidence>
<dbReference type="GO" id="GO:0045036">
    <property type="term" value="P:protein targeting to chloroplast"/>
    <property type="evidence" value="ECO:0007669"/>
    <property type="project" value="InterPro"/>
</dbReference>
<keyword evidence="13" id="KW-0342">GTP-binding</keyword>
<feature type="region of interest" description="Disordered" evidence="17">
    <location>
        <begin position="582"/>
        <end position="621"/>
    </location>
</feature>
<keyword evidence="7" id="KW-0547">Nucleotide-binding</keyword>
<keyword evidence="10" id="KW-0460">Magnesium</keyword>
<keyword evidence="14" id="KW-0472">Membrane</keyword>
<dbReference type="NCBIfam" id="TIGR00993">
    <property type="entry name" value="3a0901s04IAP86"/>
    <property type="match status" value="1"/>
</dbReference>
<dbReference type="PROSITE" id="PS51720">
    <property type="entry name" value="G_AIG1"/>
    <property type="match status" value="1"/>
</dbReference>
<dbReference type="Pfam" id="PF04548">
    <property type="entry name" value="AIG1"/>
    <property type="match status" value="1"/>
</dbReference>
<keyword evidence="12" id="KW-1133">Transmembrane helix</keyword>
<dbReference type="InterPro" id="IPR005690">
    <property type="entry name" value="Toc86_159"/>
</dbReference>
<organism evidence="20 21">
    <name type="scientific">Buddleja alternifolia</name>
    <dbReference type="NCBI Taxonomy" id="168488"/>
    <lineage>
        <taxon>Eukaryota</taxon>
        <taxon>Viridiplantae</taxon>
        <taxon>Streptophyta</taxon>
        <taxon>Embryophyta</taxon>
        <taxon>Tracheophyta</taxon>
        <taxon>Spermatophyta</taxon>
        <taxon>Magnoliopsida</taxon>
        <taxon>eudicotyledons</taxon>
        <taxon>Gunneridae</taxon>
        <taxon>Pentapetalae</taxon>
        <taxon>asterids</taxon>
        <taxon>lamiids</taxon>
        <taxon>Lamiales</taxon>
        <taxon>Scrophulariaceae</taxon>
        <taxon>Buddlejeae</taxon>
        <taxon>Buddleja</taxon>
    </lineage>
</organism>
<dbReference type="GO" id="GO:0046872">
    <property type="term" value="F:metal ion binding"/>
    <property type="evidence" value="ECO:0007669"/>
    <property type="project" value="UniProtKB-KW"/>
</dbReference>
<comment type="caution">
    <text evidence="20">The sequence shown here is derived from an EMBL/GenBank/DDBJ whole genome shotgun (WGS) entry which is preliminary data.</text>
</comment>
<evidence type="ECO:0000256" key="8">
    <source>
        <dbReference type="ARBA" id="ARBA00022801"/>
    </source>
</evidence>
<feature type="signal peptide" evidence="18">
    <location>
        <begin position="1"/>
        <end position="18"/>
    </location>
</feature>
<evidence type="ECO:0000256" key="15">
    <source>
        <dbReference type="ARBA" id="ARBA00023766"/>
    </source>
</evidence>
<reference evidence="20" key="1">
    <citation type="submission" date="2019-10" db="EMBL/GenBank/DDBJ databases">
        <authorList>
            <person name="Zhang R."/>
            <person name="Pan Y."/>
            <person name="Wang J."/>
            <person name="Ma R."/>
            <person name="Yu S."/>
        </authorList>
    </citation>
    <scope>NUCLEOTIDE SEQUENCE</scope>
    <source>
        <strain evidence="20">LA-IB0</strain>
        <tissue evidence="20">Leaf</tissue>
    </source>
</reference>
<dbReference type="InterPro" id="IPR045058">
    <property type="entry name" value="GIMA/IAN/Toc"/>
</dbReference>
<comment type="cofactor">
    <cofactor evidence="1">
        <name>Mg(2+)</name>
        <dbReference type="ChEBI" id="CHEBI:18420"/>
    </cofactor>
</comment>
<evidence type="ECO:0000256" key="18">
    <source>
        <dbReference type="SAM" id="SignalP"/>
    </source>
</evidence>
<dbReference type="GO" id="GO:0009707">
    <property type="term" value="C:chloroplast outer membrane"/>
    <property type="evidence" value="ECO:0007669"/>
    <property type="project" value="UniProtKB-SubCell"/>
</dbReference>
<dbReference type="Proteomes" id="UP000826271">
    <property type="component" value="Unassembled WGS sequence"/>
</dbReference>
<dbReference type="AlphaFoldDB" id="A0AAV6WG62"/>
<gene>
    <name evidence="20" type="ORF">BUALT_Bualt16G0074600</name>
</gene>
<feature type="domain" description="AIG1-type G" evidence="19">
    <location>
        <begin position="266"/>
        <end position="497"/>
    </location>
</feature>
<dbReference type="Pfam" id="PF11886">
    <property type="entry name" value="TOC159_MAD"/>
    <property type="match status" value="1"/>
</dbReference>
<dbReference type="FunFam" id="3.40.50.300:FF:000413">
    <property type="entry name" value="Translocase of chloroplast 120, chloroplastic"/>
    <property type="match status" value="1"/>
</dbReference>
<dbReference type="Gene3D" id="3.40.50.300">
    <property type="entry name" value="P-loop containing nucleotide triphosphate hydrolases"/>
    <property type="match status" value="1"/>
</dbReference>
<dbReference type="InterPro" id="IPR027417">
    <property type="entry name" value="P-loop_NTPase"/>
</dbReference>
<evidence type="ECO:0000256" key="12">
    <source>
        <dbReference type="ARBA" id="ARBA00022989"/>
    </source>
</evidence>
<evidence type="ECO:0000256" key="17">
    <source>
        <dbReference type="SAM" id="MobiDB-lite"/>
    </source>
</evidence>
<name>A0AAV6WG62_9LAMI</name>
<evidence type="ECO:0000256" key="10">
    <source>
        <dbReference type="ARBA" id="ARBA00022842"/>
    </source>
</evidence>
<evidence type="ECO:0000256" key="6">
    <source>
        <dbReference type="ARBA" id="ARBA00022723"/>
    </source>
</evidence>
<feature type="chain" id="PRO_5043473568" description="AIG1-type G domain-containing protein" evidence="18">
    <location>
        <begin position="19"/>
        <end position="888"/>
    </location>
</feature>
<feature type="region of interest" description="Disordered" evidence="17">
    <location>
        <begin position="151"/>
        <end position="190"/>
    </location>
</feature>
<evidence type="ECO:0000256" key="3">
    <source>
        <dbReference type="ARBA" id="ARBA00022528"/>
    </source>
</evidence>
<keyword evidence="11" id="KW-0653">Protein transport</keyword>
<dbReference type="SUPFAM" id="SSF52540">
    <property type="entry name" value="P-loop containing nucleoside triphosphate hydrolases"/>
    <property type="match status" value="1"/>
</dbReference>
<evidence type="ECO:0000256" key="5">
    <source>
        <dbReference type="ARBA" id="ARBA00022692"/>
    </source>
</evidence>
<keyword evidence="3" id="KW-0150">Chloroplast</keyword>
<keyword evidence="21" id="KW-1185">Reference proteome</keyword>
<dbReference type="GO" id="GO:0015031">
    <property type="term" value="P:protein transport"/>
    <property type="evidence" value="ECO:0007669"/>
    <property type="project" value="UniProtKB-KW"/>
</dbReference>
<evidence type="ECO:0000313" key="20">
    <source>
        <dbReference type="EMBL" id="KAG8367462.1"/>
    </source>
</evidence>
<keyword evidence="4" id="KW-0934">Plastid</keyword>
<dbReference type="GO" id="GO:0003924">
    <property type="term" value="F:GTPase activity"/>
    <property type="evidence" value="ECO:0007669"/>
    <property type="project" value="InterPro"/>
</dbReference>
<evidence type="ECO:0000256" key="4">
    <source>
        <dbReference type="ARBA" id="ARBA00022640"/>
    </source>
</evidence>
<comment type="subcellular location">
    <subcellularLocation>
        <location evidence="15">Plastid</location>
        <location evidence="15">Chloroplast outer membrane</location>
        <topology evidence="15">Single-pass membrane protein</topology>
    </subcellularLocation>
</comment>
<dbReference type="PANTHER" id="PTHR10903:SF68">
    <property type="entry name" value="TRANSLOCASE OF CHLOROPLAST 90, CHLOROPLASTIC"/>
    <property type="match status" value="1"/>
</dbReference>
<proteinExistence type="inferred from homology"/>
<feature type="compositionally biased region" description="Acidic residues" evidence="17">
    <location>
        <begin position="524"/>
        <end position="539"/>
    </location>
</feature>
<evidence type="ECO:0000256" key="14">
    <source>
        <dbReference type="ARBA" id="ARBA00023136"/>
    </source>
</evidence>
<comment type="similarity">
    <text evidence="16">Belongs to the TRAFAC class TrmE-Era-EngA-EngB-Septin-like GTPase superfamily. AIG1/Toc34/Toc159-like paraseptin GTPase family. TOC159 subfamily.</text>
</comment>
<sequence>MPMMSVAIILKHLLHSLGINVYLENGHDIQPMHTTDIGSRKVLKVIVCCQPLILGGSDVYEAQYGKQVIRVESEFFTVEALACHFTLPHAQGITNFFLLYHLEHLHLKEVSMTSIKDWVLSQVVSKSIGSARPLSASESFLSQEPLNEELGNRVSTETPCSSSDVQITQNSLSPRAENSSGSNRRTEEKNLDPLAKIEALKIKFMRVLQRLSLSQDNLMVAKVLYRIHLATLIRAGESDLKRANLKIDRARLIAAEQEEIGVPELDFSLKILVLGKTGVGKSSTINSILGESKVMTNAFRPATDRVQEIVGFVNGIRISFIDTPGLLPSSTDSDTKNRKILYSVKRFIRKSRPDLILYFERLDSINMGYCDFPLLKLITDILGPAIWFSTNIVMTHSSAALPESQNGYPVSYNSYVSYCTQVVQHNIHQAISDAKLENPVILVENHPYCKVDNTGKKVLPDGQAWMSQFMLLCVCTKILGDVNTLLEFQDSIQLGPLGNTRLPSLPHLLSSLLKHHIQLSPGAEDNEIDEPSEEEDDYDQLPPIRILTKAQFQKLTPSQKNDYLDELDYRETLYLKKQLKQEYNRREKKDNADVASDDNPDNQEGPPEPITLPDMSVPSSFDSDSPVHRFRCLVTSDQWLARPVLDPHGWDHDVGFDGINLEISAEVKKNVIASVAGQMSKDKQDFNVQSESTVALLDSRGPMYSVGLDVQSAGKELICSVRSNAQMKNFKHNVTECGVSVMSFGNKYYFGGKLEDSISIRKRLKLKTNVGGITGDGQVAYGGSFEATLKGKDYPVRDDKATLSMTLLSFKKETVLGGSVESSFRLNRGTSMSVNANVNSRKMGQVCVKINSSDHMEIALVVVISVLRGLFRKKSYNNISGKETLETG</sequence>